<dbReference type="Gene3D" id="2.60.40.10">
    <property type="entry name" value="Immunoglobulins"/>
    <property type="match status" value="3"/>
</dbReference>
<keyword evidence="4" id="KW-1133">Transmembrane helix</keyword>
<sequence length="440" mass="47942">MSAADDKVTVSLHKMVRDQGTTGGITSDGTNQGTINGFSDWNKSSHGDVEFSIYSVDSAFTAWKAKPGTPSYDNDGDAFNAFQKYILDFGDDHTALLADLGITEADQTIDSRKDENNANLFNFTQITNSGKYMILETYADASHTTTKAAPIVFNLPLEKATGDTVHLYAKNDVPKTDPELEKKMENPNEPGEFIFKSGIKFTLTKDTGDFTPVESSTNAQGRIKIENLAAGDYTLTETAVDGYTPITIKFNVSGGNITITDSPDDVHAKKEGSVWTIYAKNFLKFGEKDFTKIDSKDSEKLAGAVFYVKNNSVLGQGELAQFEGGKFVKWVANKENATPFTSGDGDNGTTLGAFNIPLMPYGTYYLEEDVAPNHYGKLDSTIPFTIDGDSEAEAAKEIKNTKYDLPITGGMGIWVFVLVGAVLMGGAGFYYYKSRKNKLI</sequence>
<evidence type="ECO:0000256" key="4">
    <source>
        <dbReference type="SAM" id="Phobius"/>
    </source>
</evidence>
<reference evidence="7 8" key="1">
    <citation type="journal article" date="2016" name="PLoS ONE">
        <title>The Identification of Novel Diagnostic Marker Genes for the Detection of Beer Spoiling Pediococcus damnosus Strains Using the BlAst Diagnostic Gene findEr.</title>
        <authorList>
            <person name="Behr J."/>
            <person name="Geissler A.J."/>
            <person name="Schmid J."/>
            <person name="Zehe A."/>
            <person name="Vogel R.F."/>
        </authorList>
    </citation>
    <scope>NUCLEOTIDE SEQUENCE [LARGE SCALE GENOMIC DNA]</scope>
    <source>
        <strain evidence="7 8">TMW 2.1533</strain>
    </source>
</reference>
<accession>A0AAC9B2Q5</accession>
<evidence type="ECO:0000313" key="8">
    <source>
        <dbReference type="Proteomes" id="UP000076405"/>
    </source>
</evidence>
<evidence type="ECO:0000259" key="5">
    <source>
        <dbReference type="Pfam" id="PF16555"/>
    </source>
</evidence>
<dbReference type="SUPFAM" id="SSF49478">
    <property type="entry name" value="Cna protein B-type domain"/>
    <property type="match status" value="1"/>
</dbReference>
<dbReference type="RefSeq" id="WP_062904538.1">
    <property type="nucleotide sequence ID" value="NZ_CP012275.1"/>
</dbReference>
<dbReference type="NCBIfam" id="TIGR01167">
    <property type="entry name" value="LPXTG_anchor"/>
    <property type="match status" value="1"/>
</dbReference>
<evidence type="ECO:0000256" key="2">
    <source>
        <dbReference type="ARBA" id="ARBA00022525"/>
    </source>
</evidence>
<feature type="domain" description="SpaA-like prealbumin fold" evidence="6">
    <location>
        <begin position="197"/>
        <end position="260"/>
    </location>
</feature>
<organism evidence="7 8">
    <name type="scientific">Pediococcus damnosus</name>
    <dbReference type="NCBI Taxonomy" id="51663"/>
    <lineage>
        <taxon>Bacteria</taxon>
        <taxon>Bacillati</taxon>
        <taxon>Bacillota</taxon>
        <taxon>Bacilli</taxon>
        <taxon>Lactobacillales</taxon>
        <taxon>Lactobacillaceae</taxon>
        <taxon>Pediococcus</taxon>
    </lineage>
</organism>
<keyword evidence="4" id="KW-0472">Membrane</keyword>
<dbReference type="EMBL" id="CP012275">
    <property type="protein sequence ID" value="AMV63251.1"/>
    <property type="molecule type" value="Genomic_DNA"/>
</dbReference>
<name>A0AAC9B2Q5_9LACO</name>
<dbReference type="Proteomes" id="UP000076405">
    <property type="component" value="Chromosome"/>
</dbReference>
<evidence type="ECO:0000259" key="6">
    <source>
        <dbReference type="Pfam" id="PF17802"/>
    </source>
</evidence>
<evidence type="ECO:0000256" key="3">
    <source>
        <dbReference type="ARBA" id="ARBA00022729"/>
    </source>
</evidence>
<feature type="domain" description="SpaA-like prealbumin fold" evidence="6">
    <location>
        <begin position="289"/>
        <end position="400"/>
    </location>
</feature>
<dbReference type="InterPro" id="IPR013783">
    <property type="entry name" value="Ig-like_fold"/>
</dbReference>
<dbReference type="InterPro" id="IPR032364">
    <property type="entry name" value="GramPos_pilinD1_N"/>
</dbReference>
<dbReference type="InterPro" id="IPR041033">
    <property type="entry name" value="SpaA_PFL_dom_1"/>
</dbReference>
<gene>
    <name evidence="7" type="ORF">ADU70_1781</name>
</gene>
<comment type="similarity">
    <text evidence="1">Belongs to the serine-aspartate repeat-containing protein (SDr) family.</text>
</comment>
<dbReference type="Pfam" id="PF16555">
    <property type="entry name" value="GramPos_pilinD1"/>
    <property type="match status" value="1"/>
</dbReference>
<feature type="transmembrane region" description="Helical" evidence="4">
    <location>
        <begin position="411"/>
        <end position="432"/>
    </location>
</feature>
<keyword evidence="2" id="KW-0964">Secreted</keyword>
<keyword evidence="3" id="KW-0732">Signal</keyword>
<keyword evidence="4" id="KW-0812">Transmembrane</keyword>
<feature type="domain" description="Gram-positive pilin subunit D1 N-terminal" evidence="5">
    <location>
        <begin position="6"/>
        <end position="171"/>
    </location>
</feature>
<dbReference type="PANTHER" id="PTHR36108">
    <property type="entry name" value="COLOSSIN-B-RELATED"/>
    <property type="match status" value="1"/>
</dbReference>
<protein>
    <submittedName>
        <fullName evidence="7">Cell wall surface anchor family protein</fullName>
    </submittedName>
</protein>
<dbReference type="Pfam" id="PF17802">
    <property type="entry name" value="SpaA"/>
    <property type="match status" value="2"/>
</dbReference>
<dbReference type="AlphaFoldDB" id="A0AAC9B2Q5"/>
<evidence type="ECO:0000313" key="7">
    <source>
        <dbReference type="EMBL" id="AMV63251.1"/>
    </source>
</evidence>
<evidence type="ECO:0000256" key="1">
    <source>
        <dbReference type="ARBA" id="ARBA00007257"/>
    </source>
</evidence>
<proteinExistence type="inferred from homology"/>
<dbReference type="PANTHER" id="PTHR36108:SF13">
    <property type="entry name" value="COLOSSIN-B-RELATED"/>
    <property type="match status" value="1"/>
</dbReference>